<protein>
    <submittedName>
        <fullName evidence="1">Uncharacterized protein</fullName>
    </submittedName>
</protein>
<name>A0AB37U9L1_9CYAN</name>
<gene>
    <name evidence="1" type="ORF">DSM107010_66070</name>
</gene>
<evidence type="ECO:0000313" key="1">
    <source>
        <dbReference type="EMBL" id="RUT01164.1"/>
    </source>
</evidence>
<proteinExistence type="predicted"/>
<keyword evidence="2" id="KW-1185">Reference proteome</keyword>
<comment type="caution">
    <text evidence="1">The sequence shown here is derived from an EMBL/GenBank/DDBJ whole genome shotgun (WGS) entry which is preliminary data.</text>
</comment>
<sequence>MKSDYTANIAYYLCLTLFVHCFSNYTIPALQALTTPLAVTIVDSFDSFTARLTGELGQEANSSSEHLLSGQRR</sequence>
<organism evidence="1 2">
    <name type="scientific">Chroococcidiopsis cubana SAG 39.79</name>
    <dbReference type="NCBI Taxonomy" id="388085"/>
    <lineage>
        <taxon>Bacteria</taxon>
        <taxon>Bacillati</taxon>
        <taxon>Cyanobacteriota</taxon>
        <taxon>Cyanophyceae</taxon>
        <taxon>Chroococcidiopsidales</taxon>
        <taxon>Chroococcidiopsidaceae</taxon>
        <taxon>Chroococcidiopsis</taxon>
    </lineage>
</organism>
<evidence type="ECO:0000313" key="2">
    <source>
        <dbReference type="Proteomes" id="UP000282574"/>
    </source>
</evidence>
<accession>A0AB37U9L1</accession>
<reference evidence="1 2" key="1">
    <citation type="journal article" date="2019" name="Genome Biol. Evol.">
        <title>Day and night: Metabolic profiles and evolutionary relationships of six axenic non-marine cyanobacteria.</title>
        <authorList>
            <person name="Will S.E."/>
            <person name="Henke P."/>
            <person name="Boedeker C."/>
            <person name="Huang S."/>
            <person name="Brinkmann H."/>
            <person name="Rohde M."/>
            <person name="Jarek M."/>
            <person name="Friedl T."/>
            <person name="Seufert S."/>
            <person name="Schumacher M."/>
            <person name="Overmann J."/>
            <person name="Neumann-Schaal M."/>
            <person name="Petersen J."/>
        </authorList>
    </citation>
    <scope>NUCLEOTIDE SEQUENCE [LARGE SCALE GENOMIC DNA]</scope>
    <source>
        <strain evidence="1 2">SAG 39.79</strain>
    </source>
</reference>
<dbReference type="AlphaFoldDB" id="A0AB37U9L1"/>
<dbReference type="EMBL" id="RSCK01000130">
    <property type="protein sequence ID" value="RUT01164.1"/>
    <property type="molecule type" value="Genomic_DNA"/>
</dbReference>
<dbReference type="RefSeq" id="WP_127025094.1">
    <property type="nucleotide sequence ID" value="NZ_JAVKZF010000004.1"/>
</dbReference>
<dbReference type="Proteomes" id="UP000282574">
    <property type="component" value="Unassembled WGS sequence"/>
</dbReference>